<sequence>MDKMILLVFAYGVLLNSCVFAFTEPKQDTSASEEESQYPKNAFYLTLESKCRDRYIDCTEEYCYRIKTSWWKKKMRRQCKRTCGYCRALSPPACFNSQYGCCWDYVTAALGPGGKGCPPCDDNRRYPNVCRRFKTYCLRKGISGKWMRGHCPDACGHCAIWQFK</sequence>
<proteinExistence type="predicted"/>
<comment type="caution">
    <text evidence="2">The sequence shown here is derived from an EMBL/GenBank/DDBJ whole genome shotgun (WGS) entry which is preliminary data.</text>
</comment>
<name>A0A6S7G2W9_PARCT</name>
<dbReference type="OrthoDB" id="5958863at2759"/>
<evidence type="ECO:0000256" key="1">
    <source>
        <dbReference type="PROSITE-ProRule" id="PRU01005"/>
    </source>
</evidence>
<dbReference type="EMBL" id="CACRXK020001154">
    <property type="protein sequence ID" value="CAB3987314.1"/>
    <property type="molecule type" value="Genomic_DNA"/>
</dbReference>
<comment type="caution">
    <text evidence="1">Lacks conserved residue(s) required for the propagation of feature annotation.</text>
</comment>
<evidence type="ECO:0000313" key="3">
    <source>
        <dbReference type="Proteomes" id="UP001152795"/>
    </source>
</evidence>
<organism evidence="2 3">
    <name type="scientific">Paramuricea clavata</name>
    <name type="common">Red gorgonian</name>
    <name type="synonym">Violescent sea-whip</name>
    <dbReference type="NCBI Taxonomy" id="317549"/>
    <lineage>
        <taxon>Eukaryota</taxon>
        <taxon>Metazoa</taxon>
        <taxon>Cnidaria</taxon>
        <taxon>Anthozoa</taxon>
        <taxon>Octocorallia</taxon>
        <taxon>Malacalcyonacea</taxon>
        <taxon>Plexauridae</taxon>
        <taxon>Paramuricea</taxon>
    </lineage>
</organism>
<keyword evidence="3" id="KW-1185">Reference proteome</keyword>
<accession>A0A6S7G2W9</accession>
<dbReference type="Proteomes" id="UP001152795">
    <property type="component" value="Unassembled WGS sequence"/>
</dbReference>
<dbReference type="SMART" id="SM00254">
    <property type="entry name" value="ShKT"/>
    <property type="match status" value="2"/>
</dbReference>
<evidence type="ECO:0000313" key="2">
    <source>
        <dbReference type="EMBL" id="CAB3987314.1"/>
    </source>
</evidence>
<dbReference type="InterPro" id="IPR003582">
    <property type="entry name" value="ShKT_dom"/>
</dbReference>
<dbReference type="AlphaFoldDB" id="A0A6S7G2W9"/>
<reference evidence="2" key="1">
    <citation type="submission" date="2020-04" db="EMBL/GenBank/DDBJ databases">
        <authorList>
            <person name="Alioto T."/>
            <person name="Alioto T."/>
            <person name="Gomez Garrido J."/>
        </authorList>
    </citation>
    <scope>NUCLEOTIDE SEQUENCE</scope>
    <source>
        <strain evidence="2">A484AB</strain>
    </source>
</reference>
<gene>
    <name evidence="2" type="ORF">PACLA_8A056568</name>
</gene>
<protein>
    <submittedName>
        <fullName evidence="2">Uncharacterized protein</fullName>
    </submittedName>
</protein>
<dbReference type="PROSITE" id="PS51670">
    <property type="entry name" value="SHKT"/>
    <property type="match status" value="1"/>
</dbReference>